<evidence type="ECO:0000313" key="2">
    <source>
        <dbReference type="EMBL" id="PKI60873.1"/>
    </source>
</evidence>
<sequence>MRRENGVAVDRIEKRGPVPVGNGQCKASEPLLLLFSTPGRGWRKSNDASNRNHHHHSRWLLFWDRFILLRSSDASPLPMSGFQFQCVGGFDEFEVSFIATEREREREGERGSSEEDRGEEERLSLPFVAFARGDIVVRY</sequence>
<comment type="caution">
    <text evidence="2">The sequence shown here is derived from an EMBL/GenBank/DDBJ whole genome shotgun (WGS) entry which is preliminary data.</text>
</comment>
<feature type="region of interest" description="Disordered" evidence="1">
    <location>
        <begin position="100"/>
        <end position="121"/>
    </location>
</feature>
<dbReference type="AlphaFoldDB" id="A0A2I0JYI4"/>
<reference evidence="2 3" key="1">
    <citation type="submission" date="2017-11" db="EMBL/GenBank/DDBJ databases">
        <title>De-novo sequencing of pomegranate (Punica granatum L.) genome.</title>
        <authorList>
            <person name="Akparov Z."/>
            <person name="Amiraslanov A."/>
            <person name="Hajiyeva S."/>
            <person name="Abbasov M."/>
            <person name="Kaur K."/>
            <person name="Hamwieh A."/>
            <person name="Solovyev V."/>
            <person name="Salamov A."/>
            <person name="Braich B."/>
            <person name="Kosarev P."/>
            <person name="Mahmoud A."/>
            <person name="Hajiyev E."/>
            <person name="Babayeva S."/>
            <person name="Izzatullayeva V."/>
            <person name="Mammadov A."/>
            <person name="Mammadov A."/>
            <person name="Sharifova S."/>
            <person name="Ojaghi J."/>
            <person name="Eynullazada K."/>
            <person name="Bayramov B."/>
            <person name="Abdulazimova A."/>
            <person name="Shahmuradov I."/>
        </authorList>
    </citation>
    <scope>NUCLEOTIDE SEQUENCE [LARGE SCALE GENOMIC DNA]</scope>
    <source>
        <strain evidence="3">cv. AG2017</strain>
        <tissue evidence="2">Leaf</tissue>
    </source>
</reference>
<keyword evidence="3" id="KW-1185">Reference proteome</keyword>
<evidence type="ECO:0000313" key="3">
    <source>
        <dbReference type="Proteomes" id="UP000233551"/>
    </source>
</evidence>
<organism evidence="2 3">
    <name type="scientific">Punica granatum</name>
    <name type="common">Pomegranate</name>
    <dbReference type="NCBI Taxonomy" id="22663"/>
    <lineage>
        <taxon>Eukaryota</taxon>
        <taxon>Viridiplantae</taxon>
        <taxon>Streptophyta</taxon>
        <taxon>Embryophyta</taxon>
        <taxon>Tracheophyta</taxon>
        <taxon>Spermatophyta</taxon>
        <taxon>Magnoliopsida</taxon>
        <taxon>eudicotyledons</taxon>
        <taxon>Gunneridae</taxon>
        <taxon>Pentapetalae</taxon>
        <taxon>rosids</taxon>
        <taxon>malvids</taxon>
        <taxon>Myrtales</taxon>
        <taxon>Lythraceae</taxon>
        <taxon>Punica</taxon>
    </lineage>
</organism>
<accession>A0A2I0JYI4</accession>
<name>A0A2I0JYI4_PUNGR</name>
<dbReference type="Proteomes" id="UP000233551">
    <property type="component" value="Unassembled WGS sequence"/>
</dbReference>
<proteinExistence type="predicted"/>
<protein>
    <submittedName>
        <fullName evidence="2">Uncharacterized protein</fullName>
    </submittedName>
</protein>
<gene>
    <name evidence="2" type="ORF">CRG98_018746</name>
</gene>
<dbReference type="EMBL" id="PGOL01001104">
    <property type="protein sequence ID" value="PKI60873.1"/>
    <property type="molecule type" value="Genomic_DNA"/>
</dbReference>
<evidence type="ECO:0000256" key="1">
    <source>
        <dbReference type="SAM" id="MobiDB-lite"/>
    </source>
</evidence>